<accession>A0A7V9W4H8</accession>
<name>A0A7V9W4H8_9GAMM</name>
<reference evidence="3 5" key="1">
    <citation type="submission" date="2020-05" db="EMBL/GenBank/DDBJ databases">
        <title>Comparative genomic analysis of denitrifying bacteria from Halomonas genus.</title>
        <authorList>
            <person name="Wang L."/>
            <person name="Shao Z."/>
        </authorList>
    </citation>
    <scope>NUCLEOTIDE SEQUENCE [LARGE SCALE GENOMIC DNA]</scope>
    <source>
        <strain evidence="3 5">DSM 17331</strain>
    </source>
</reference>
<evidence type="ECO:0000313" key="2">
    <source>
        <dbReference type="EMBL" id="MBA2780837.1"/>
    </source>
</evidence>
<proteinExistence type="predicted"/>
<organism evidence="2 4">
    <name type="scientific">Billgrantia kenyensis</name>
    <dbReference type="NCBI Taxonomy" id="321266"/>
    <lineage>
        <taxon>Bacteria</taxon>
        <taxon>Pseudomonadati</taxon>
        <taxon>Pseudomonadota</taxon>
        <taxon>Gammaproteobacteria</taxon>
        <taxon>Oceanospirillales</taxon>
        <taxon>Halomonadaceae</taxon>
        <taxon>Billgrantia</taxon>
    </lineage>
</organism>
<gene>
    <name evidence="2" type="ORF">H1D44_18280</name>
    <name evidence="3" type="ORF">HOP48_09130</name>
</gene>
<dbReference type="InterPro" id="IPR010331">
    <property type="entry name" value="ExoD"/>
</dbReference>
<dbReference type="PIRSF" id="PIRSF033239">
    <property type="entry name" value="ExoD"/>
    <property type="match status" value="1"/>
</dbReference>
<protein>
    <submittedName>
        <fullName evidence="2">Exopolysaccharide biosynthesis protein</fullName>
    </submittedName>
</protein>
<dbReference type="Proteomes" id="UP000518091">
    <property type="component" value="Unassembled WGS sequence"/>
</dbReference>
<dbReference type="Proteomes" id="UP000814353">
    <property type="component" value="Unassembled WGS sequence"/>
</dbReference>
<keyword evidence="5" id="KW-1185">Reference proteome</keyword>
<evidence type="ECO:0000313" key="5">
    <source>
        <dbReference type="Proteomes" id="UP000814353"/>
    </source>
</evidence>
<evidence type="ECO:0000256" key="1">
    <source>
        <dbReference type="SAM" id="Phobius"/>
    </source>
</evidence>
<keyword evidence="1" id="KW-0472">Membrane</keyword>
<feature type="transmembrane region" description="Helical" evidence="1">
    <location>
        <begin position="131"/>
        <end position="153"/>
    </location>
</feature>
<dbReference type="AlphaFoldDB" id="A0A7V9W4H8"/>
<evidence type="ECO:0000313" key="4">
    <source>
        <dbReference type="Proteomes" id="UP000518091"/>
    </source>
</evidence>
<sequence>MGELKEEGEREPTEPHNLIELLDTVEAIETPSGKLRFDDVLEATGRRSFGPLLLLAGMVTLAPVISGIPGVPSLMGFFTFLVCGQLLIGRRTFWLPAWLRNRELSSDKVHKGLGWMHKPSRMIDRLVRHRISFMTGTRGMQLTALACFVLAMAMPPMELVPLTVNIAGVALTLFGLAIMARDGLLSILGFIVTGTSLFTIFYNLL</sequence>
<dbReference type="PANTHER" id="PTHR41795:SF1">
    <property type="entry name" value="EXOPOLYSACCHARIDE SYNTHESIS PROTEIN"/>
    <property type="match status" value="1"/>
</dbReference>
<reference evidence="2 4" key="2">
    <citation type="submission" date="2020-07" db="EMBL/GenBank/DDBJ databases">
        <title>Identification of Halomonas strains.</title>
        <authorList>
            <person name="Xiao Z."/>
            <person name="Shen J."/>
        </authorList>
    </citation>
    <scope>NUCLEOTIDE SEQUENCE [LARGE SCALE GENOMIC DNA]</scope>
    <source>
        <strain evidence="2 4">DSM 17331</strain>
    </source>
</reference>
<dbReference type="EMBL" id="JABFUB010000005">
    <property type="protein sequence ID" value="MCG6661715.1"/>
    <property type="molecule type" value="Genomic_DNA"/>
</dbReference>
<dbReference type="PANTHER" id="PTHR41795">
    <property type="entry name" value="EXOPOLYSACCHARIDE SYNTHESIS PROTEIN"/>
    <property type="match status" value="1"/>
</dbReference>
<evidence type="ECO:0000313" key="3">
    <source>
        <dbReference type="EMBL" id="MCG6661715.1"/>
    </source>
</evidence>
<dbReference type="EMBL" id="JACEFT010000034">
    <property type="protein sequence ID" value="MBA2780837.1"/>
    <property type="molecule type" value="Genomic_DNA"/>
</dbReference>
<keyword evidence="1" id="KW-1133">Transmembrane helix</keyword>
<keyword evidence="1" id="KW-0812">Transmembrane</keyword>
<feature type="transmembrane region" description="Helical" evidence="1">
    <location>
        <begin position="185"/>
        <end position="204"/>
    </location>
</feature>
<feature type="transmembrane region" description="Helical" evidence="1">
    <location>
        <begin position="159"/>
        <end position="178"/>
    </location>
</feature>
<dbReference type="Pfam" id="PF06055">
    <property type="entry name" value="ExoD"/>
    <property type="match status" value="1"/>
</dbReference>
<comment type="caution">
    <text evidence="2">The sequence shown here is derived from an EMBL/GenBank/DDBJ whole genome shotgun (WGS) entry which is preliminary data.</text>
</comment>